<name>A0A0B1RT49_OESDE</name>
<dbReference type="EMBL" id="KN612346">
    <property type="protein sequence ID" value="KHJ75844.1"/>
    <property type="molecule type" value="Genomic_DNA"/>
</dbReference>
<evidence type="ECO:0000313" key="4">
    <source>
        <dbReference type="Proteomes" id="UP000053660"/>
    </source>
</evidence>
<protein>
    <recommendedName>
        <fullName evidence="2">Serine-threonine/tyrosine-protein kinase catalytic domain-containing protein</fullName>
    </recommendedName>
</protein>
<dbReference type="Pfam" id="PF07714">
    <property type="entry name" value="PK_Tyr_Ser-Thr"/>
    <property type="match status" value="1"/>
</dbReference>
<proteinExistence type="predicted"/>
<dbReference type="OrthoDB" id="5788481at2759"/>
<dbReference type="InterPro" id="IPR011009">
    <property type="entry name" value="Kinase-like_dom_sf"/>
</dbReference>
<dbReference type="GO" id="GO:0004672">
    <property type="term" value="F:protein kinase activity"/>
    <property type="evidence" value="ECO:0007669"/>
    <property type="project" value="InterPro"/>
</dbReference>
<feature type="binding site" evidence="1">
    <location>
        <position position="97"/>
    </location>
    <ligand>
        <name>ATP</name>
        <dbReference type="ChEBI" id="CHEBI:30616"/>
    </ligand>
</feature>
<dbReference type="Gene3D" id="3.30.200.20">
    <property type="entry name" value="Phosphorylase Kinase, domain 1"/>
    <property type="match status" value="1"/>
</dbReference>
<dbReference type="AlphaFoldDB" id="A0A0B1RT49"/>
<keyword evidence="4" id="KW-1185">Reference proteome</keyword>
<organism evidence="3 4">
    <name type="scientific">Oesophagostomum dentatum</name>
    <name type="common">Nodular worm</name>
    <dbReference type="NCBI Taxonomy" id="61180"/>
    <lineage>
        <taxon>Eukaryota</taxon>
        <taxon>Metazoa</taxon>
        <taxon>Ecdysozoa</taxon>
        <taxon>Nematoda</taxon>
        <taxon>Chromadorea</taxon>
        <taxon>Rhabditida</taxon>
        <taxon>Rhabditina</taxon>
        <taxon>Rhabditomorpha</taxon>
        <taxon>Strongyloidea</taxon>
        <taxon>Strongylidae</taxon>
        <taxon>Oesophagostomum</taxon>
    </lineage>
</organism>
<gene>
    <name evidence="3" type="ORF">OESDEN_24539</name>
</gene>
<feature type="domain" description="Serine-threonine/tyrosine-protein kinase catalytic" evidence="2">
    <location>
        <begin position="66"/>
        <end position="103"/>
    </location>
</feature>
<dbReference type="InterPro" id="IPR001245">
    <property type="entry name" value="Ser-Thr/Tyr_kinase_cat_dom"/>
</dbReference>
<dbReference type="PROSITE" id="PS00107">
    <property type="entry name" value="PROTEIN_KINASE_ATP"/>
    <property type="match status" value="1"/>
</dbReference>
<sequence length="115" mass="12826">MQNTRYSSAKDVGNARMFTIDGVNKASSVVGIVQKHYQEKIRLQDEGILLKPVPKQPWELSKDKIVLQSRLGEGAFGEVWKGTLRQSVTKTVDAAIKVVSNAKCFQHIALLSRML</sequence>
<dbReference type="InterPro" id="IPR017441">
    <property type="entry name" value="Protein_kinase_ATP_BS"/>
</dbReference>
<evidence type="ECO:0000259" key="2">
    <source>
        <dbReference type="Pfam" id="PF07714"/>
    </source>
</evidence>
<evidence type="ECO:0000256" key="1">
    <source>
        <dbReference type="PROSITE-ProRule" id="PRU10141"/>
    </source>
</evidence>
<dbReference type="GO" id="GO:0005524">
    <property type="term" value="F:ATP binding"/>
    <property type="evidence" value="ECO:0007669"/>
    <property type="project" value="UniProtKB-UniRule"/>
</dbReference>
<reference evidence="3 4" key="1">
    <citation type="submission" date="2014-03" db="EMBL/GenBank/DDBJ databases">
        <title>Draft genome of the hookworm Oesophagostomum dentatum.</title>
        <authorList>
            <person name="Mitreva M."/>
        </authorList>
    </citation>
    <scope>NUCLEOTIDE SEQUENCE [LARGE SCALE GENOMIC DNA]</scope>
    <source>
        <strain evidence="3 4">OD-Hann</strain>
    </source>
</reference>
<accession>A0A0B1RT49</accession>
<dbReference type="SUPFAM" id="SSF56112">
    <property type="entry name" value="Protein kinase-like (PK-like)"/>
    <property type="match status" value="1"/>
</dbReference>
<keyword evidence="1" id="KW-0547">Nucleotide-binding</keyword>
<keyword evidence="1" id="KW-0067">ATP-binding</keyword>
<evidence type="ECO:0000313" key="3">
    <source>
        <dbReference type="EMBL" id="KHJ75844.1"/>
    </source>
</evidence>
<dbReference type="Proteomes" id="UP000053660">
    <property type="component" value="Unassembled WGS sequence"/>
</dbReference>